<evidence type="ECO:0000256" key="13">
    <source>
        <dbReference type="ARBA" id="ARBA00022840"/>
    </source>
</evidence>
<dbReference type="GO" id="GO:0030154">
    <property type="term" value="P:cell differentiation"/>
    <property type="evidence" value="ECO:0007669"/>
    <property type="project" value="UniProtKB-ARBA"/>
</dbReference>
<evidence type="ECO:0000256" key="1">
    <source>
        <dbReference type="ARBA" id="ARBA00001936"/>
    </source>
</evidence>
<dbReference type="CDD" id="cd05032">
    <property type="entry name" value="PTKc_InsR_like"/>
    <property type="match status" value="1"/>
</dbReference>
<dbReference type="InterPro" id="IPR000494">
    <property type="entry name" value="Rcpt_L-dom"/>
</dbReference>
<feature type="region of interest" description="Disordered" evidence="22">
    <location>
        <begin position="1726"/>
        <end position="1750"/>
    </location>
</feature>
<feature type="compositionally biased region" description="Low complexity" evidence="22">
    <location>
        <begin position="279"/>
        <end position="293"/>
    </location>
</feature>
<comment type="catalytic activity">
    <reaction evidence="20">
        <text>L-tyrosyl-[protein] + ATP = O-phospho-L-tyrosyl-[protein] + ADP + H(+)</text>
        <dbReference type="Rhea" id="RHEA:10596"/>
        <dbReference type="Rhea" id="RHEA-COMP:10136"/>
        <dbReference type="Rhea" id="RHEA-COMP:20101"/>
        <dbReference type="ChEBI" id="CHEBI:15378"/>
        <dbReference type="ChEBI" id="CHEBI:30616"/>
        <dbReference type="ChEBI" id="CHEBI:46858"/>
        <dbReference type="ChEBI" id="CHEBI:61978"/>
        <dbReference type="ChEBI" id="CHEBI:456216"/>
        <dbReference type="EC" id="2.7.10.1"/>
    </reaction>
</comment>
<dbReference type="GO" id="GO:0030424">
    <property type="term" value="C:axon"/>
    <property type="evidence" value="ECO:0007669"/>
    <property type="project" value="TreeGrafter"/>
</dbReference>
<evidence type="ECO:0000256" key="11">
    <source>
        <dbReference type="ARBA" id="ARBA00022741"/>
    </source>
</evidence>
<feature type="compositionally biased region" description="Low complexity" evidence="22">
    <location>
        <begin position="1937"/>
        <end position="1959"/>
    </location>
</feature>
<dbReference type="InterPro" id="IPR050122">
    <property type="entry name" value="RTK"/>
</dbReference>
<keyword evidence="16" id="KW-0829">Tyrosine-protein kinase</keyword>
<dbReference type="InterPro" id="IPR009030">
    <property type="entry name" value="Growth_fac_rcpt_cys_sf"/>
</dbReference>
<feature type="region of interest" description="Disordered" evidence="22">
    <location>
        <begin position="1082"/>
        <end position="1123"/>
    </location>
</feature>
<keyword evidence="18" id="KW-0325">Glycoprotein</keyword>
<dbReference type="Proteomes" id="UP001652628">
    <property type="component" value="Chromosome 3"/>
</dbReference>
<dbReference type="GO" id="GO:0043410">
    <property type="term" value="P:positive regulation of MAPK cascade"/>
    <property type="evidence" value="ECO:0007669"/>
    <property type="project" value="TreeGrafter"/>
</dbReference>
<keyword evidence="12" id="KW-0418">Kinase</keyword>
<dbReference type="GO" id="GO:0005524">
    <property type="term" value="F:ATP binding"/>
    <property type="evidence" value="ECO:0007669"/>
    <property type="project" value="UniProtKB-UniRule"/>
</dbReference>
<proteinExistence type="predicted"/>
<dbReference type="PROSITE" id="PS50853">
    <property type="entry name" value="FN3"/>
    <property type="match status" value="1"/>
</dbReference>
<dbReference type="InterPro" id="IPR020635">
    <property type="entry name" value="Tyr_kinase_cat_dom"/>
</dbReference>
<keyword evidence="17" id="KW-0675">Receptor</keyword>
<feature type="region of interest" description="Disordered" evidence="22">
    <location>
        <begin position="1827"/>
        <end position="1908"/>
    </location>
</feature>
<evidence type="ECO:0000256" key="20">
    <source>
        <dbReference type="ARBA" id="ARBA00051243"/>
    </source>
</evidence>
<feature type="region of interest" description="Disordered" evidence="22">
    <location>
        <begin position="2067"/>
        <end position="2186"/>
    </location>
</feature>
<accession>A0AB40A6K8</accession>
<name>A0AB40A6K8_DROSZ</name>
<dbReference type="InterPro" id="IPR036116">
    <property type="entry name" value="FN3_sf"/>
</dbReference>
<dbReference type="Gene3D" id="2.10.220.10">
    <property type="entry name" value="Hormone Receptor, Insulin-like Growth Factor Receptor 1, Chain A, domain 2"/>
    <property type="match status" value="1"/>
</dbReference>
<dbReference type="Gene3D" id="2.60.40.10">
    <property type="entry name" value="Immunoglobulins"/>
    <property type="match status" value="3"/>
</dbReference>
<evidence type="ECO:0000256" key="14">
    <source>
        <dbReference type="ARBA" id="ARBA00022989"/>
    </source>
</evidence>
<feature type="domain" description="Fibronectin type-III" evidence="24">
    <location>
        <begin position="1245"/>
        <end position="1340"/>
    </location>
</feature>
<evidence type="ECO:0000256" key="12">
    <source>
        <dbReference type="ARBA" id="ARBA00022777"/>
    </source>
</evidence>
<dbReference type="Pfam" id="PF01030">
    <property type="entry name" value="Recep_L_domain"/>
    <property type="match status" value="2"/>
</dbReference>
<dbReference type="InterPro" id="IPR006212">
    <property type="entry name" value="Furin_repeat"/>
</dbReference>
<dbReference type="Pfam" id="PF00041">
    <property type="entry name" value="fn3"/>
    <property type="match status" value="1"/>
</dbReference>
<keyword evidence="25" id="KW-1185">Reference proteome</keyword>
<dbReference type="GO" id="GO:0048513">
    <property type="term" value="P:animal organ development"/>
    <property type="evidence" value="ECO:0007669"/>
    <property type="project" value="UniProtKB-ARBA"/>
</dbReference>
<dbReference type="CDD" id="cd00063">
    <property type="entry name" value="FN3"/>
    <property type="match status" value="1"/>
</dbReference>
<protein>
    <recommendedName>
        <fullName evidence="3">receptor protein-tyrosine kinase</fullName>
        <ecNumber evidence="3">2.7.10.1</ecNumber>
    </recommendedName>
</protein>
<dbReference type="SUPFAM" id="SSF56112">
    <property type="entry name" value="Protein kinase-like (PK-like)"/>
    <property type="match status" value="1"/>
</dbReference>
<keyword evidence="4" id="KW-0597">Phosphoprotein</keyword>
<dbReference type="PROSITE" id="PS50011">
    <property type="entry name" value="PROTEIN_KINASE_DOM"/>
    <property type="match status" value="1"/>
</dbReference>
<dbReference type="PROSITE" id="PS00239">
    <property type="entry name" value="RECEPTOR_TYR_KIN_II"/>
    <property type="match status" value="1"/>
</dbReference>
<keyword evidence="15" id="KW-0472">Membrane</keyword>
<evidence type="ECO:0000256" key="9">
    <source>
        <dbReference type="ARBA" id="ARBA00022729"/>
    </source>
</evidence>
<keyword evidence="10" id="KW-0677">Repeat</keyword>
<keyword evidence="5" id="KW-0808">Transferase</keyword>
<evidence type="ECO:0000259" key="24">
    <source>
        <dbReference type="PROSITE" id="PS50853"/>
    </source>
</evidence>
<dbReference type="SMART" id="SM00219">
    <property type="entry name" value="TyrKc"/>
    <property type="match status" value="1"/>
</dbReference>
<feature type="compositionally biased region" description="Low complexity" evidence="22">
    <location>
        <begin position="1891"/>
        <end position="1902"/>
    </location>
</feature>
<dbReference type="Gene3D" id="1.10.510.10">
    <property type="entry name" value="Transferase(Phosphotransferase) domain 1"/>
    <property type="match status" value="1"/>
</dbReference>
<keyword evidence="9" id="KW-0732">Signal</keyword>
<feature type="domain" description="Protein kinase" evidence="23">
    <location>
        <begin position="1405"/>
        <end position="1688"/>
    </location>
</feature>
<evidence type="ECO:0000256" key="15">
    <source>
        <dbReference type="ARBA" id="ARBA00023136"/>
    </source>
</evidence>
<dbReference type="GO" id="GO:0009653">
    <property type="term" value="P:anatomical structure morphogenesis"/>
    <property type="evidence" value="ECO:0007669"/>
    <property type="project" value="UniProtKB-ARBA"/>
</dbReference>
<dbReference type="PANTHER" id="PTHR24416:SF525">
    <property type="entry name" value="INSULIN-LIKE RECEPTOR"/>
    <property type="match status" value="1"/>
</dbReference>
<dbReference type="SMART" id="SM00060">
    <property type="entry name" value="FN3"/>
    <property type="match status" value="3"/>
</dbReference>
<evidence type="ECO:0000256" key="16">
    <source>
        <dbReference type="ARBA" id="ARBA00023137"/>
    </source>
</evidence>
<keyword evidence="13 21" id="KW-0067">ATP-binding</keyword>
<dbReference type="GO" id="GO:0042593">
    <property type="term" value="P:glucose homeostasis"/>
    <property type="evidence" value="ECO:0007669"/>
    <property type="project" value="TreeGrafter"/>
</dbReference>
<comment type="cofactor">
    <cofactor evidence="1">
        <name>Mn(2+)</name>
        <dbReference type="ChEBI" id="CHEBI:29035"/>
    </cofactor>
</comment>
<evidence type="ECO:0000256" key="3">
    <source>
        <dbReference type="ARBA" id="ARBA00011902"/>
    </source>
</evidence>
<feature type="region of interest" description="Disordered" evidence="22">
    <location>
        <begin position="268"/>
        <end position="300"/>
    </location>
</feature>
<evidence type="ECO:0000313" key="26">
    <source>
        <dbReference type="RefSeq" id="XP_036672528.3"/>
    </source>
</evidence>
<feature type="compositionally biased region" description="Polar residues" evidence="22">
    <location>
        <begin position="2126"/>
        <end position="2162"/>
    </location>
</feature>
<dbReference type="SUPFAM" id="SSF52058">
    <property type="entry name" value="L domain-like"/>
    <property type="match status" value="2"/>
</dbReference>
<dbReference type="InterPro" id="IPR013783">
    <property type="entry name" value="Ig-like_fold"/>
</dbReference>
<dbReference type="InterPro" id="IPR006211">
    <property type="entry name" value="Furin-like_Cys-rich_dom"/>
</dbReference>
<comment type="subcellular location">
    <subcellularLocation>
        <location evidence="2">Membrane</location>
        <topology evidence="2">Single-pass type I membrane protein</topology>
    </subcellularLocation>
</comment>
<dbReference type="GO" id="GO:0007399">
    <property type="term" value="P:nervous system development"/>
    <property type="evidence" value="ECO:0007669"/>
    <property type="project" value="UniProtKB-ARBA"/>
</dbReference>
<dbReference type="EC" id="2.7.10.1" evidence="3"/>
<evidence type="ECO:0000256" key="7">
    <source>
        <dbReference type="ARBA" id="ARBA00022692"/>
    </source>
</evidence>
<dbReference type="InterPro" id="IPR036941">
    <property type="entry name" value="Rcpt_L-dom_sf"/>
</dbReference>
<dbReference type="Gene3D" id="3.80.20.20">
    <property type="entry name" value="Receptor L-domain"/>
    <property type="match status" value="2"/>
</dbReference>
<dbReference type="CDD" id="cd00064">
    <property type="entry name" value="FU"/>
    <property type="match status" value="1"/>
</dbReference>
<evidence type="ECO:0000256" key="21">
    <source>
        <dbReference type="PROSITE-ProRule" id="PRU10141"/>
    </source>
</evidence>
<keyword evidence="14" id="KW-1133">Transmembrane helix</keyword>
<evidence type="ECO:0000256" key="18">
    <source>
        <dbReference type="ARBA" id="ARBA00023180"/>
    </source>
</evidence>
<dbReference type="SUPFAM" id="SSF57184">
    <property type="entry name" value="Growth factor receptor domain"/>
    <property type="match status" value="1"/>
</dbReference>
<evidence type="ECO:0000256" key="22">
    <source>
        <dbReference type="SAM" id="MobiDB-lite"/>
    </source>
</evidence>
<evidence type="ECO:0000256" key="4">
    <source>
        <dbReference type="ARBA" id="ARBA00022553"/>
    </source>
</evidence>
<keyword evidence="8" id="KW-0479">Metal-binding</keyword>
<evidence type="ECO:0000259" key="23">
    <source>
        <dbReference type="PROSITE" id="PS50011"/>
    </source>
</evidence>
<dbReference type="PRINTS" id="PR00109">
    <property type="entry name" value="TYRKINASE"/>
</dbReference>
<dbReference type="GO" id="GO:0051897">
    <property type="term" value="P:positive regulation of phosphatidylinositol 3-kinase/protein kinase B signal transduction"/>
    <property type="evidence" value="ECO:0007669"/>
    <property type="project" value="TreeGrafter"/>
</dbReference>
<feature type="compositionally biased region" description="Polar residues" evidence="22">
    <location>
        <begin position="268"/>
        <end position="278"/>
    </location>
</feature>
<keyword evidence="19" id="KW-0464">Manganese</keyword>
<dbReference type="SMART" id="SM00261">
    <property type="entry name" value="FU"/>
    <property type="match status" value="1"/>
</dbReference>
<dbReference type="PROSITE" id="PS00109">
    <property type="entry name" value="PROTEIN_KINASE_TYR"/>
    <property type="match status" value="1"/>
</dbReference>
<dbReference type="Pfam" id="PF07714">
    <property type="entry name" value="PK_Tyr_Ser-Thr"/>
    <property type="match status" value="1"/>
</dbReference>
<evidence type="ECO:0000256" key="6">
    <source>
        <dbReference type="ARBA" id="ARBA00022685"/>
    </source>
</evidence>
<keyword evidence="6" id="KW-0165">Cleavage on pair of basic residues</keyword>
<dbReference type="InterPro" id="IPR008266">
    <property type="entry name" value="Tyr_kinase_AS"/>
</dbReference>
<dbReference type="InterPro" id="IPR001245">
    <property type="entry name" value="Ser-Thr/Tyr_kinase_cat_dom"/>
</dbReference>
<dbReference type="GO" id="GO:0005009">
    <property type="term" value="F:insulin receptor activity"/>
    <property type="evidence" value="ECO:0007669"/>
    <property type="project" value="TreeGrafter"/>
</dbReference>
<organism evidence="25 26">
    <name type="scientific">Drosophila suzukii</name>
    <name type="common">Spotted-wing drosophila fruit fly</name>
    <dbReference type="NCBI Taxonomy" id="28584"/>
    <lineage>
        <taxon>Eukaryota</taxon>
        <taxon>Metazoa</taxon>
        <taxon>Ecdysozoa</taxon>
        <taxon>Arthropoda</taxon>
        <taxon>Hexapoda</taxon>
        <taxon>Insecta</taxon>
        <taxon>Pterygota</taxon>
        <taxon>Neoptera</taxon>
        <taxon>Endopterygota</taxon>
        <taxon>Diptera</taxon>
        <taxon>Brachycera</taxon>
        <taxon>Muscomorpha</taxon>
        <taxon>Ephydroidea</taxon>
        <taxon>Drosophilidae</taxon>
        <taxon>Drosophila</taxon>
        <taxon>Sophophora</taxon>
    </lineage>
</organism>
<feature type="compositionally biased region" description="Basic and acidic residues" evidence="22">
    <location>
        <begin position="2105"/>
        <end position="2115"/>
    </location>
</feature>
<dbReference type="InterPro" id="IPR003961">
    <property type="entry name" value="FN3_dom"/>
</dbReference>
<dbReference type="Gene3D" id="3.30.200.20">
    <property type="entry name" value="Phosphorylase Kinase, domain 1"/>
    <property type="match status" value="1"/>
</dbReference>
<keyword evidence="11 21" id="KW-0547">Nucleotide-binding</keyword>
<keyword evidence="7" id="KW-0812">Transmembrane</keyword>
<dbReference type="PROSITE" id="PS00107">
    <property type="entry name" value="PROTEIN_KINASE_ATP"/>
    <property type="match status" value="1"/>
</dbReference>
<dbReference type="InterPro" id="IPR011009">
    <property type="entry name" value="Kinase-like_dom_sf"/>
</dbReference>
<dbReference type="PANTHER" id="PTHR24416">
    <property type="entry name" value="TYROSINE-PROTEIN KINASE RECEPTOR"/>
    <property type="match status" value="1"/>
</dbReference>
<feature type="compositionally biased region" description="Acidic residues" evidence="22">
    <location>
        <begin position="2084"/>
        <end position="2104"/>
    </location>
</feature>
<reference evidence="26" key="1">
    <citation type="submission" date="2025-08" db="UniProtKB">
        <authorList>
            <consortium name="RefSeq"/>
        </authorList>
    </citation>
    <scope>IDENTIFICATION</scope>
</reference>
<dbReference type="InterPro" id="IPR017441">
    <property type="entry name" value="Protein_kinase_ATP_BS"/>
</dbReference>
<sequence length="2186" mass="244637">MKDDYLAECEREASEKPADKGKCNINYNKHRNMFNMQRQVTKGKLKREKIEMENNDMATSTTTAATTTVTPGNICVLCRREMSLHPPFTQNDGPNAMLPDTCCCEQAVELDETPTVSEETNSSRGWKVYSASSAVGNGFLNLNFEHKAFAFFEMISDGSVAVATCSQSRCQTSVETTRRTMGVRCIGNRCNVGSTKNNRTQREKFNIFSNCHNILRTLQSLLLLMFNCGIFNRRRRRQQQQSNVNYTKFLLLLQTLAAATTRLSLGPNNYNQQQLKHNQQLPRATPQQQQQLEEQPEKQERFHHYKRHFRHWNISLIWILALNLMALHATASVVLPQQPQHLQHNDITDGVDSTALEVFAHSRSTRSKSNETMRLSANIKPCKSIDIRNTASHFNQLENCTIIEGFLLINLINDAGPLNRSFPDLTEVTDFIVVYRVTGLHSLSQVFPNLNVIRGLSLLDGYALIVFSNADLMDLGLPRLRSITNGAIRIERNHKLCFERTINWENIIGNENQSQIILSENSHECQLSKCPGELRMGSSHDSTAVELGPRCPEHNKQRLCWDSKNCQTICPAECKNNCIDEKTCCHKDCLGCVRDKNGKESCISCRNVSLNNVCMDACPIGYFRFDSRCVTERECINLTKFEKGKELSGIPFHGNCMVRCPPGYKQVDSKVLCEPCPGGRCDKECAPGLIDSLQRAREYLGCTIITGEDPLTISIKRESGVHVMDELEKNLGAIHKIQSSLMVHLTYGLKSLKFFKSLTEISGNPPMESKRFALYVLDNRDLEELWPPNQTVFIRNGGVFFHFNQKLCVSTINRLLPMLASKPTSFDKRDVATDSNGNRGSCGTEVLTVTTTSVGSRFAMVNVTSRVELGEPREPTNATVIFKDPRAFIGYVFYHMRYPVGFPSKSNDDPCDDRWEVSAPDKSGEAMLANLVPFTRYVYYVRTMAISSELTNAESAVEEFKTNPGQPSKVTEVVVTAISDSKINVTWSYLKKPYGVLTRFFIKAKLINRPFRNNNRDYCSEPLEKAMENDMPATVPIKKIPDQLSGDCQCDETSKKYSKQDFDDRNVQAGMEFENTLQNFVFVPNQRRNRTGSSDKSNEPGGAALDSNAIPNGGAKNPSRRRRHLPLETEFDATGGSVLLRHVRSMAADDEAKDDEDTFKDHEILSANKKFYEVFARELPPNQTHFVFENLRHFTRYSIYVVACREAIPSEKNKTRLLMPALCSEYDSVFQTTKKRDQADNATKLIVELENANNTESSVRLRWDPPVDPNGEIVTYEVAYKLQKPDQVEEKKCIPVADYNQTAGYPLKLNEGLYSFRVRANSIAGYGEWTKLEYKEVEPPPSYAKYFIWSSGIAGALLIVFLMAYVRHLRKRGPSNDLHMNTEVNPFYASMQYIPDDWEVLRENIIQLAPLGQGSFGMVYEGILKSFRGNGDDMECAIKTVNENATDRERTNFLSEASVMKEFDTYHVVRLLGVCSRGQPALVVMELMKKGDLKSYLRAHRPEERDEAMMAYLNRIGVTGNAQPPTYGRIYQMAIEIADGMAYLAAKKFVHRDLAARNCMVADDLTVKIGDFGMTRDIYETDYYRKGTKGLLPVRWMPPESLRDGVYSSASDVFSFGVVLWEMATLAAQPYQGLSNEQVLRFVMDGGVMERPENCPDLLHRLMQRCWHHRSSARPSFLDIIAYLEPQCPSSKFKDVSFYHSDVGLQHREKERKERNQMDAFAAVPLDQDLQDREQQEDATTPLRTGDYQGYKSNMEQNSSLDQPAESPIAMVDDQVTHSPFSLPSGFIASSTPDGHTAMPTAFQNLPAMQAADFTAYVQPDSDALDGDRGYEIYDPSPKCAELPTSRSGSTGGGGKLSGEQHLLPRKGRQPVIMSSSMPDDVIGGSSLQPSTASAASSNASSHTGRLPSLKRAVADTFRNRANLFNRHVLNHKRTGSNASHNSNASNAPSTSSNTNLTSHPVAMGNLGTIESGGSGSAGSYTGTPRFYTPTATPSGGGGGIAISDNPNYRLLDESMASEQATILTTSSPNPNYEMMHPPSSLISTNPNYVPMNEPPVQMAGVTISQNPNYQPMQAPLNARQSSSDEDNELEEEEDDEDDDVDDEHVEHIKMERIPLSRPRQRAVPSKSQPPRSRSVSQTRKSPTNSNSGVPTTGAGNLSNLLKESWLRPASTPRPPPPNGFIGREA</sequence>
<evidence type="ECO:0000256" key="10">
    <source>
        <dbReference type="ARBA" id="ARBA00022737"/>
    </source>
</evidence>
<evidence type="ECO:0000256" key="5">
    <source>
        <dbReference type="ARBA" id="ARBA00022679"/>
    </source>
</evidence>
<evidence type="ECO:0000313" key="25">
    <source>
        <dbReference type="Proteomes" id="UP001652628"/>
    </source>
</evidence>
<dbReference type="GO" id="GO:0046872">
    <property type="term" value="F:metal ion binding"/>
    <property type="evidence" value="ECO:0007669"/>
    <property type="project" value="UniProtKB-KW"/>
</dbReference>
<dbReference type="Pfam" id="PF00757">
    <property type="entry name" value="Furin-like"/>
    <property type="match status" value="1"/>
</dbReference>
<evidence type="ECO:0000256" key="2">
    <source>
        <dbReference type="ARBA" id="ARBA00004479"/>
    </source>
</evidence>
<dbReference type="GeneID" id="108016422"/>
<feature type="binding site" evidence="21">
    <location>
        <position position="1439"/>
    </location>
    <ligand>
        <name>ATP</name>
        <dbReference type="ChEBI" id="CHEBI:30616"/>
    </ligand>
</feature>
<evidence type="ECO:0000256" key="8">
    <source>
        <dbReference type="ARBA" id="ARBA00022723"/>
    </source>
</evidence>
<evidence type="ECO:0000256" key="17">
    <source>
        <dbReference type="ARBA" id="ARBA00023170"/>
    </source>
</evidence>
<dbReference type="RefSeq" id="XP_036672528.3">
    <property type="nucleotide sequence ID" value="XM_036816633.3"/>
</dbReference>
<dbReference type="GO" id="GO:0043560">
    <property type="term" value="F:insulin receptor substrate binding"/>
    <property type="evidence" value="ECO:0007669"/>
    <property type="project" value="TreeGrafter"/>
</dbReference>
<dbReference type="InterPro" id="IPR000719">
    <property type="entry name" value="Prot_kinase_dom"/>
</dbReference>
<evidence type="ECO:0000256" key="19">
    <source>
        <dbReference type="ARBA" id="ARBA00023211"/>
    </source>
</evidence>
<dbReference type="InterPro" id="IPR002011">
    <property type="entry name" value="Tyr_kinase_rcpt_2_CS"/>
</dbReference>
<dbReference type="GO" id="GO:0005899">
    <property type="term" value="C:insulin receptor complex"/>
    <property type="evidence" value="ECO:0007669"/>
    <property type="project" value="TreeGrafter"/>
</dbReference>
<gene>
    <name evidence="26" type="primary">InR</name>
</gene>
<feature type="region of interest" description="Disordered" evidence="22">
    <location>
        <begin position="1934"/>
        <end position="1982"/>
    </location>
</feature>
<dbReference type="SUPFAM" id="SSF49265">
    <property type="entry name" value="Fibronectin type III"/>
    <property type="match status" value="2"/>
</dbReference>